<protein>
    <submittedName>
        <fullName evidence="1">Uncharacterized protein</fullName>
    </submittedName>
</protein>
<dbReference type="RefSeq" id="WP_012242545.1">
    <property type="nucleotide sequence ID" value="NZ_JACAOE010000001.1"/>
</dbReference>
<dbReference type="Proteomes" id="UP000315938">
    <property type="component" value="Unassembled WGS sequence"/>
</dbReference>
<accession>A0A553IIC5</accession>
<organism evidence="1 2">
    <name type="scientific">Acholeplasma laidlawii</name>
    <dbReference type="NCBI Taxonomy" id="2148"/>
    <lineage>
        <taxon>Bacteria</taxon>
        <taxon>Bacillati</taxon>
        <taxon>Mycoplasmatota</taxon>
        <taxon>Mollicutes</taxon>
        <taxon>Acholeplasmatales</taxon>
        <taxon>Acholeplasmataceae</taxon>
        <taxon>Acholeplasma</taxon>
    </lineage>
</organism>
<evidence type="ECO:0000313" key="2">
    <source>
        <dbReference type="Proteomes" id="UP000315938"/>
    </source>
</evidence>
<dbReference type="EMBL" id="VKID01000001">
    <property type="protein sequence ID" value="TRX99954.1"/>
    <property type="molecule type" value="Genomic_DNA"/>
</dbReference>
<dbReference type="AlphaFoldDB" id="A0A553IIC5"/>
<comment type="caution">
    <text evidence="1">The sequence shown here is derived from an EMBL/GenBank/DDBJ whole genome shotgun (WGS) entry which is preliminary data.</text>
</comment>
<proteinExistence type="predicted"/>
<dbReference type="GeneID" id="41339585"/>
<evidence type="ECO:0000313" key="1">
    <source>
        <dbReference type="EMBL" id="TRX99954.1"/>
    </source>
</evidence>
<sequence length="144" mass="16829">MEKQQLLKDLIQAFNSGSFESSDVKVQIKAGWYDWFCKDSSLKNKTKRMGNIIKQIKPGGKVDLDNSYVWFKNNCPLQGSLYDDFRIADLESDVTLIVVQLNSPWHDKTYTVYERLTHYEKVVFSTDSVKELVKWLNEGWETHV</sequence>
<name>A0A553IIC5_ACHLA</name>
<gene>
    <name evidence="1" type="ORF">FNV44_02630</name>
</gene>
<reference evidence="1 2" key="1">
    <citation type="submission" date="2019-07" db="EMBL/GenBank/DDBJ databases">
        <title>Genome sequence of Acholeplasma laidlawii strain with increased resistance to erythromycin.</title>
        <authorList>
            <person name="Medvedeva E.S."/>
            <person name="Baranova N.B."/>
            <person name="Siniagina M.N."/>
            <person name="Mouzykantov A."/>
            <person name="Chernova O.A."/>
            <person name="Chernov V.M."/>
        </authorList>
    </citation>
    <scope>NUCLEOTIDE SEQUENCE [LARGE SCALE GENOMIC DNA]</scope>
    <source>
        <strain evidence="1 2">PG8REry</strain>
    </source>
</reference>